<keyword evidence="2" id="KW-1185">Reference proteome</keyword>
<evidence type="ECO:0000313" key="2">
    <source>
        <dbReference type="Proteomes" id="UP000276834"/>
    </source>
</evidence>
<dbReference type="AlphaFoldDB" id="A0A3L8SB73"/>
<reference evidence="1 2" key="1">
    <citation type="journal article" date="2018" name="Proc. R. Soc. B">
        <title>A non-coding region near Follistatin controls head colour polymorphism in the Gouldian finch.</title>
        <authorList>
            <person name="Toomey M.B."/>
            <person name="Marques C.I."/>
            <person name="Andrade P."/>
            <person name="Araujo P.M."/>
            <person name="Sabatino S."/>
            <person name="Gazda M.A."/>
            <person name="Afonso S."/>
            <person name="Lopes R.J."/>
            <person name="Corbo J.C."/>
            <person name="Carneiro M."/>
        </authorList>
    </citation>
    <scope>NUCLEOTIDE SEQUENCE [LARGE SCALE GENOMIC DNA]</scope>
    <source>
        <strain evidence="1">Red01</strain>
        <tissue evidence="1">Muscle</tissue>
    </source>
</reference>
<accession>A0A3L8SB73</accession>
<dbReference type="Proteomes" id="UP000276834">
    <property type="component" value="Unassembled WGS sequence"/>
</dbReference>
<name>A0A3L8SB73_CHLGU</name>
<gene>
    <name evidence="1" type="ORF">DV515_00009729</name>
</gene>
<organism evidence="1 2">
    <name type="scientific">Chloebia gouldiae</name>
    <name type="common">Gouldian finch</name>
    <name type="synonym">Erythrura gouldiae</name>
    <dbReference type="NCBI Taxonomy" id="44316"/>
    <lineage>
        <taxon>Eukaryota</taxon>
        <taxon>Metazoa</taxon>
        <taxon>Chordata</taxon>
        <taxon>Craniata</taxon>
        <taxon>Vertebrata</taxon>
        <taxon>Euteleostomi</taxon>
        <taxon>Archelosauria</taxon>
        <taxon>Archosauria</taxon>
        <taxon>Dinosauria</taxon>
        <taxon>Saurischia</taxon>
        <taxon>Theropoda</taxon>
        <taxon>Coelurosauria</taxon>
        <taxon>Aves</taxon>
        <taxon>Neognathae</taxon>
        <taxon>Neoaves</taxon>
        <taxon>Telluraves</taxon>
        <taxon>Australaves</taxon>
        <taxon>Passeriformes</taxon>
        <taxon>Passeroidea</taxon>
        <taxon>Passeridae</taxon>
        <taxon>Chloebia</taxon>
    </lineage>
</organism>
<comment type="caution">
    <text evidence="1">The sequence shown here is derived from an EMBL/GenBank/DDBJ whole genome shotgun (WGS) entry which is preliminary data.</text>
</comment>
<dbReference type="EMBL" id="QUSF01000032">
    <property type="protein sequence ID" value="RLV99567.1"/>
    <property type="molecule type" value="Genomic_DNA"/>
</dbReference>
<proteinExistence type="predicted"/>
<protein>
    <submittedName>
        <fullName evidence="1">Uncharacterized protein</fullName>
    </submittedName>
</protein>
<feature type="non-terminal residue" evidence="1">
    <location>
        <position position="107"/>
    </location>
</feature>
<sequence length="107" mass="11849">MSLLSKAHSDGETGLVLPMKHRGWDFQEGITAHALGLLTGRLVKSGSENWSSMCLWQVTLLPWHEGCPGTPREGEEMADVQHLAGAPMTWEHKYLLSCLARTAVTHR</sequence>
<evidence type="ECO:0000313" key="1">
    <source>
        <dbReference type="EMBL" id="RLV99567.1"/>
    </source>
</evidence>